<feature type="compositionally biased region" description="Basic residues" evidence="6">
    <location>
        <begin position="991"/>
        <end position="1001"/>
    </location>
</feature>
<feature type="compositionally biased region" description="Basic and acidic residues" evidence="6">
    <location>
        <begin position="1002"/>
        <end position="1029"/>
    </location>
</feature>
<proteinExistence type="inferred from homology"/>
<name>A0AAV5HNL3_9ROSI</name>
<reference evidence="7 8" key="1">
    <citation type="journal article" date="2021" name="Commun. Biol.">
        <title>The genome of Shorea leprosula (Dipterocarpaceae) highlights the ecological relevance of drought in aseasonal tropical rainforests.</title>
        <authorList>
            <person name="Ng K.K.S."/>
            <person name="Kobayashi M.J."/>
            <person name="Fawcett J.A."/>
            <person name="Hatakeyama M."/>
            <person name="Paape T."/>
            <person name="Ng C.H."/>
            <person name="Ang C.C."/>
            <person name="Tnah L.H."/>
            <person name="Lee C.T."/>
            <person name="Nishiyama T."/>
            <person name="Sese J."/>
            <person name="O'Brien M.J."/>
            <person name="Copetti D."/>
            <person name="Mohd Noor M.I."/>
            <person name="Ong R.C."/>
            <person name="Putra M."/>
            <person name="Sireger I.Z."/>
            <person name="Indrioko S."/>
            <person name="Kosugi Y."/>
            <person name="Izuno A."/>
            <person name="Isagi Y."/>
            <person name="Lee S.L."/>
            <person name="Shimizu K.K."/>
        </authorList>
    </citation>
    <scope>NUCLEOTIDE SEQUENCE [LARGE SCALE GENOMIC DNA]</scope>
    <source>
        <strain evidence="7">214</strain>
    </source>
</reference>
<feature type="region of interest" description="Disordered" evidence="6">
    <location>
        <begin position="1118"/>
        <end position="1156"/>
    </location>
</feature>
<evidence type="ECO:0000256" key="4">
    <source>
        <dbReference type="ARBA" id="ARBA00024208"/>
    </source>
</evidence>
<comment type="caution">
    <text evidence="7">The sequence shown here is derived from an EMBL/GenBank/DDBJ whole genome shotgun (WGS) entry which is preliminary data.</text>
</comment>
<feature type="region of interest" description="Disordered" evidence="6">
    <location>
        <begin position="1"/>
        <end position="27"/>
    </location>
</feature>
<comment type="similarity">
    <text evidence="4">Belongs to the CRWN family.</text>
</comment>
<evidence type="ECO:0000256" key="2">
    <source>
        <dbReference type="ARBA" id="ARBA00023242"/>
    </source>
</evidence>
<dbReference type="InterPro" id="IPR040418">
    <property type="entry name" value="CRWN"/>
</dbReference>
<feature type="coiled-coil region" evidence="5">
    <location>
        <begin position="672"/>
        <end position="734"/>
    </location>
</feature>
<feature type="coiled-coil region" evidence="5">
    <location>
        <begin position="420"/>
        <end position="597"/>
    </location>
</feature>
<feature type="coiled-coil region" evidence="5">
    <location>
        <begin position="225"/>
        <end position="378"/>
    </location>
</feature>
<dbReference type="GO" id="GO:0005652">
    <property type="term" value="C:nuclear lamina"/>
    <property type="evidence" value="ECO:0007669"/>
    <property type="project" value="UniProtKB-SubCell"/>
</dbReference>
<evidence type="ECO:0000256" key="1">
    <source>
        <dbReference type="ARBA" id="ARBA00023054"/>
    </source>
</evidence>
<dbReference type="AlphaFoldDB" id="A0AAV5HNL3"/>
<accession>A0AAV5HNL3</accession>
<dbReference type="GO" id="GO:0006997">
    <property type="term" value="P:nucleus organization"/>
    <property type="evidence" value="ECO:0007669"/>
    <property type="project" value="InterPro"/>
</dbReference>
<evidence type="ECO:0000256" key="6">
    <source>
        <dbReference type="SAM" id="MobiDB-lite"/>
    </source>
</evidence>
<dbReference type="PANTHER" id="PTHR31908">
    <property type="entry name" value="PROTEIN CROWDED NUCLEI 4"/>
    <property type="match status" value="1"/>
</dbReference>
<feature type="compositionally biased region" description="Polar residues" evidence="6">
    <location>
        <begin position="1125"/>
        <end position="1138"/>
    </location>
</feature>
<evidence type="ECO:0000313" key="8">
    <source>
        <dbReference type="Proteomes" id="UP001054252"/>
    </source>
</evidence>
<comment type="subcellular location">
    <subcellularLocation>
        <location evidence="3">Nucleus lamina</location>
    </subcellularLocation>
</comment>
<keyword evidence="8" id="KW-1185">Reference proteome</keyword>
<evidence type="ECO:0000256" key="5">
    <source>
        <dbReference type="SAM" id="Coils"/>
    </source>
</evidence>
<keyword evidence="2" id="KW-0539">Nucleus</keyword>
<dbReference type="Proteomes" id="UP001054252">
    <property type="component" value="Unassembled WGS sequence"/>
</dbReference>
<evidence type="ECO:0000313" key="7">
    <source>
        <dbReference type="EMBL" id="GKU90412.1"/>
    </source>
</evidence>
<feature type="compositionally biased region" description="Acidic residues" evidence="6">
    <location>
        <begin position="1141"/>
        <end position="1150"/>
    </location>
</feature>
<evidence type="ECO:0008006" key="9">
    <source>
        <dbReference type="Google" id="ProtNLM"/>
    </source>
</evidence>
<dbReference type="PANTHER" id="PTHR31908:SF9">
    <property type="entry name" value="PROTEIN CROWDED NUCLEI 3"/>
    <property type="match status" value="1"/>
</dbReference>
<dbReference type="EMBL" id="BPVZ01000004">
    <property type="protein sequence ID" value="GKU90412.1"/>
    <property type="molecule type" value="Genomic_DNA"/>
</dbReference>
<feature type="compositionally biased region" description="Basic residues" evidence="6">
    <location>
        <begin position="938"/>
        <end position="949"/>
    </location>
</feature>
<sequence length="1168" mass="135152">MFTPQRKPWTPITPRSEAHRAGFSNSRSTIAGKGKAVMFADDPPQLPPPPVNSLNVKGSLKAVADGEDVDDWKRFKEAGLLDEAALERRDREALVEKLSKLEQDLFDYQYNMGLLLIEKKEWTSKCEELKQEVAEAEAIFKREQTAHRIALSEAEKRQENLMNALDVEKKCVLDLEKALRDVQEEQGQVKQSSELKLANANSMVVGIEEKSLEVEKRMCAAEAKIAEVNGKNIELEMKLQELEARESLLQRERSSLATEREAHQAVFYKQREELREWERKLKEGEERLSELRRTLNQREEKSNESDKIMKQTERSIEELQKKIDLSNLELQKRENGVNKRLTDLTLKEKEASALKNTLEAKEKELLALEEKLVARERMEIQSCLDEQRVILDTKMQEFELELEEKGKSLDREFRSKVGEVEQRELEINHSEEKLRKREQALEKKLEKVKEKEKDLEARLKAVKEREKFIKGEEKKQQLEKQQLHNEKEKLQIVKEEIDKIKAENSLKELQICEEREKLKIAIEERSEHIRLQSELKQQIDNYRCQEELLLKECEDLKQERENFEKEWDVLHEKRVEISRLQREFGEEKEKFEKLQLSEEERLRKEESAKQNYISKELEAIRLQKESFEATMKHEKSALSEKAENEHTKMLRDFEHQKMKLETDLQSRFNKMQKDMQERMRAFEEEKERELNSIRQSAEEAEREMEEIRSERSALEREKQEIAINKDMLKDQQLEMSKDIDELHAISSRFKDRRQFVRERNHFLAFVEKLKKCKDCGDIMREFVLSDLHLVDSVDEQLPSLPQMADELFREHQGNIGVSGVTDIKGSPSVGMEYPESAGRMSWLHKCTSKIFNISPSKRDECKGQAPGLLTSKEAGEHGGELQPSLGIPSDSMHNRPVQSDAIREADDGFVQSLDDQSYLDSKEQEGPEDSQQSELRTVRRRPGRKRKSGLNRTRTMKAVVEEAKVIIGPEEPQASESMQPDEENAGTSSHTVKRTRNRASKRPRESELNAADSEERSDAVIAGGHEKRLQGVALVRQTPYNLRRHKTSEAAMPSQASSDQKTREEEADPGVPQGIVTGKRKVTLKTVEISQEMVVGSKPTADIDDNGDAAKSVENVVLSEEVNDTPPQYDNQDENGSTIHEEDDGSDDDVEHPGEVSIGKKIWTFFTT</sequence>
<gene>
    <name evidence="7" type="ORF">SLEP1_g4407</name>
</gene>
<evidence type="ECO:0000256" key="3">
    <source>
        <dbReference type="ARBA" id="ARBA00024186"/>
    </source>
</evidence>
<protein>
    <recommendedName>
        <fullName evidence="9">Nuclear matrix constituent protein 1-like protein</fullName>
    </recommendedName>
</protein>
<feature type="region of interest" description="Disordered" evidence="6">
    <location>
        <begin position="917"/>
        <end position="1077"/>
    </location>
</feature>
<feature type="coiled-coil region" evidence="5">
    <location>
        <begin position="84"/>
        <end position="146"/>
    </location>
</feature>
<feature type="region of interest" description="Disordered" evidence="6">
    <location>
        <begin position="856"/>
        <end position="895"/>
    </location>
</feature>
<keyword evidence="1 5" id="KW-0175">Coiled coil</keyword>
<organism evidence="7 8">
    <name type="scientific">Rubroshorea leprosula</name>
    <dbReference type="NCBI Taxonomy" id="152421"/>
    <lineage>
        <taxon>Eukaryota</taxon>
        <taxon>Viridiplantae</taxon>
        <taxon>Streptophyta</taxon>
        <taxon>Embryophyta</taxon>
        <taxon>Tracheophyta</taxon>
        <taxon>Spermatophyta</taxon>
        <taxon>Magnoliopsida</taxon>
        <taxon>eudicotyledons</taxon>
        <taxon>Gunneridae</taxon>
        <taxon>Pentapetalae</taxon>
        <taxon>rosids</taxon>
        <taxon>malvids</taxon>
        <taxon>Malvales</taxon>
        <taxon>Dipterocarpaceae</taxon>
        <taxon>Rubroshorea</taxon>
    </lineage>
</organism>